<accession>A0A9W4UA35</accession>
<feature type="compositionally biased region" description="Low complexity" evidence="1">
    <location>
        <begin position="376"/>
        <end position="407"/>
    </location>
</feature>
<evidence type="ECO:0000256" key="2">
    <source>
        <dbReference type="SAM" id="Phobius"/>
    </source>
</evidence>
<evidence type="ECO:0008006" key="5">
    <source>
        <dbReference type="Google" id="ProtNLM"/>
    </source>
</evidence>
<reference evidence="3" key="1">
    <citation type="submission" date="2023-01" db="EMBL/GenBank/DDBJ databases">
        <authorList>
            <person name="Van Ghelder C."/>
            <person name="Rancurel C."/>
        </authorList>
    </citation>
    <scope>NUCLEOTIDE SEQUENCE</scope>
    <source>
        <strain evidence="3">CNCM I-4278</strain>
    </source>
</reference>
<feature type="region of interest" description="Disordered" evidence="1">
    <location>
        <begin position="1"/>
        <end position="51"/>
    </location>
</feature>
<dbReference type="OrthoDB" id="5279542at2759"/>
<dbReference type="EMBL" id="CAOQHR010000003">
    <property type="protein sequence ID" value="CAI6332446.1"/>
    <property type="molecule type" value="Genomic_DNA"/>
</dbReference>
<sequence>MSQRPQVSPVMESAQPARAAEAGPSTTAPSHPATTHQQTTTTSTTETAPAHPNIVPASISSTFAPTGTTAQAEPLTLNDQLNAADRKWKWKIGMRIIIVLVSIIGMGCVAWIVANFTTSAKYKYFDWDTDDQFLIPWLLITFVLSIIWSSACIAVFFMRKTHEPMVPGAQVGIDLILWLAYVGTALCAVAATMSVASWGNSGQIGGRYSYSSYNEGPWSYSAGNNSWTYSPESSSSSSDSYYGSWTDSSSSSSSSERSCNGSSSSSYSYRSYEVYPFSGCEDIDAYVNTLWQTKGARFNSELTACVCQFIALFLHLTLFVWACVDTHRRRKGKTGKDAEKLAAEIIQNMIKTGAVVPPPNQAHMRPMGQPMPHGFQQNQQYPQYPQYQVPHSHPVQQAPQTQAPQPASRIPPHEQSALVS</sequence>
<dbReference type="AlphaFoldDB" id="A0A9W4UA35"/>
<keyword evidence="4" id="KW-1185">Reference proteome</keyword>
<name>A0A9W4UA35_9PLEO</name>
<feature type="transmembrane region" description="Helical" evidence="2">
    <location>
        <begin position="178"/>
        <end position="199"/>
    </location>
</feature>
<feature type="transmembrane region" description="Helical" evidence="2">
    <location>
        <begin position="301"/>
        <end position="324"/>
    </location>
</feature>
<dbReference type="Proteomes" id="UP001152607">
    <property type="component" value="Unassembled WGS sequence"/>
</dbReference>
<keyword evidence="2" id="KW-0812">Transmembrane</keyword>
<protein>
    <recommendedName>
        <fullName evidence="5">MARVEL domain-containing protein</fullName>
    </recommendedName>
</protein>
<feature type="compositionally biased region" description="Low complexity" evidence="1">
    <location>
        <begin position="24"/>
        <end position="51"/>
    </location>
</feature>
<evidence type="ECO:0000256" key="1">
    <source>
        <dbReference type="SAM" id="MobiDB-lite"/>
    </source>
</evidence>
<gene>
    <name evidence="3" type="ORF">PDIGIT_LOCUS5471</name>
</gene>
<organism evidence="3 4">
    <name type="scientific">Periconia digitata</name>
    <dbReference type="NCBI Taxonomy" id="1303443"/>
    <lineage>
        <taxon>Eukaryota</taxon>
        <taxon>Fungi</taxon>
        <taxon>Dikarya</taxon>
        <taxon>Ascomycota</taxon>
        <taxon>Pezizomycotina</taxon>
        <taxon>Dothideomycetes</taxon>
        <taxon>Pleosporomycetidae</taxon>
        <taxon>Pleosporales</taxon>
        <taxon>Massarineae</taxon>
        <taxon>Periconiaceae</taxon>
        <taxon>Periconia</taxon>
    </lineage>
</organism>
<keyword evidence="2" id="KW-0472">Membrane</keyword>
<evidence type="ECO:0000313" key="4">
    <source>
        <dbReference type="Proteomes" id="UP001152607"/>
    </source>
</evidence>
<feature type="transmembrane region" description="Helical" evidence="2">
    <location>
        <begin position="134"/>
        <end position="157"/>
    </location>
</feature>
<comment type="caution">
    <text evidence="3">The sequence shown here is derived from an EMBL/GenBank/DDBJ whole genome shotgun (WGS) entry which is preliminary data.</text>
</comment>
<feature type="region of interest" description="Disordered" evidence="1">
    <location>
        <begin position="355"/>
        <end position="420"/>
    </location>
</feature>
<proteinExistence type="predicted"/>
<feature type="transmembrane region" description="Helical" evidence="2">
    <location>
        <begin position="96"/>
        <end position="114"/>
    </location>
</feature>
<keyword evidence="2" id="KW-1133">Transmembrane helix</keyword>
<evidence type="ECO:0000313" key="3">
    <source>
        <dbReference type="EMBL" id="CAI6332446.1"/>
    </source>
</evidence>